<feature type="region of interest" description="Disordered" evidence="1">
    <location>
        <begin position="17"/>
        <end position="57"/>
    </location>
</feature>
<name>A0A382RVW6_9ZZZZ</name>
<organism evidence="2">
    <name type="scientific">marine metagenome</name>
    <dbReference type="NCBI Taxonomy" id="408172"/>
    <lineage>
        <taxon>unclassified sequences</taxon>
        <taxon>metagenomes</taxon>
        <taxon>ecological metagenomes</taxon>
    </lineage>
</organism>
<feature type="compositionally biased region" description="Basic and acidic residues" evidence="1">
    <location>
        <begin position="36"/>
        <end position="45"/>
    </location>
</feature>
<evidence type="ECO:0000313" key="2">
    <source>
        <dbReference type="EMBL" id="SVD00801.1"/>
    </source>
</evidence>
<accession>A0A382RVW6</accession>
<dbReference type="PROSITE" id="PS51257">
    <property type="entry name" value="PROKAR_LIPOPROTEIN"/>
    <property type="match status" value="1"/>
</dbReference>
<dbReference type="EMBL" id="UINC01123972">
    <property type="protein sequence ID" value="SVD00801.1"/>
    <property type="molecule type" value="Genomic_DNA"/>
</dbReference>
<evidence type="ECO:0000256" key="1">
    <source>
        <dbReference type="SAM" id="MobiDB-lite"/>
    </source>
</evidence>
<sequence length="57" mass="5923">MRQTLLLIVAVAMVGCGKKTTPSEPETNAEPKVAAKKPEPAKGEPKAALTEPTPPKA</sequence>
<gene>
    <name evidence="2" type="ORF">METZ01_LOCUS353655</name>
</gene>
<protein>
    <submittedName>
        <fullName evidence="2">Uncharacterized protein</fullName>
    </submittedName>
</protein>
<dbReference type="AlphaFoldDB" id="A0A382RVW6"/>
<feature type="non-terminal residue" evidence="2">
    <location>
        <position position="57"/>
    </location>
</feature>
<proteinExistence type="predicted"/>
<reference evidence="2" key="1">
    <citation type="submission" date="2018-05" db="EMBL/GenBank/DDBJ databases">
        <authorList>
            <person name="Lanie J.A."/>
            <person name="Ng W.-L."/>
            <person name="Kazmierczak K.M."/>
            <person name="Andrzejewski T.M."/>
            <person name="Davidsen T.M."/>
            <person name="Wayne K.J."/>
            <person name="Tettelin H."/>
            <person name="Glass J.I."/>
            <person name="Rusch D."/>
            <person name="Podicherti R."/>
            <person name="Tsui H.-C.T."/>
            <person name="Winkler M.E."/>
        </authorList>
    </citation>
    <scope>NUCLEOTIDE SEQUENCE</scope>
</reference>